<keyword evidence="1" id="KW-0808">Transferase</keyword>
<dbReference type="EMBL" id="BEGY01000002">
    <property type="protein sequence ID" value="GAX73226.1"/>
    <property type="molecule type" value="Genomic_DNA"/>
</dbReference>
<sequence>MSVINAQHLRVTISKPIPMSKSAFTALSALLICATLSNSLKFLILPTPHGCSHLLLLLRLGSQLSAAGHEIAFCILESDKLGCLQLAHQEIPNCGPDRFSYIFYQDYNKSQSNIRFSVGSPTSHVIEAHEDNFQPCNPSMTKKLQNWWMSGAAAVLSDSGAFRDMHSFRPDAIVVDALFIGGAYLADILGAPKVMVVTAMVPPLEEVLLGMVEPASEVPCYQSGLPRDMGMVQVLKNWHASGSPLQFVAWIQALLVQPM</sequence>
<gene>
    <name evidence="2" type="ORF">CEUSTIGMA_g679.t1</name>
</gene>
<name>A0A250WRA3_9CHLO</name>
<organism evidence="2 3">
    <name type="scientific">Chlamydomonas eustigma</name>
    <dbReference type="NCBI Taxonomy" id="1157962"/>
    <lineage>
        <taxon>Eukaryota</taxon>
        <taxon>Viridiplantae</taxon>
        <taxon>Chlorophyta</taxon>
        <taxon>core chlorophytes</taxon>
        <taxon>Chlorophyceae</taxon>
        <taxon>CS clade</taxon>
        <taxon>Chlamydomonadales</taxon>
        <taxon>Chlamydomonadaceae</taxon>
        <taxon>Chlamydomonas</taxon>
    </lineage>
</organism>
<reference evidence="2 3" key="1">
    <citation type="submission" date="2017-08" db="EMBL/GenBank/DDBJ databases">
        <title>Acidophilic green algal genome provides insights into adaptation to an acidic environment.</title>
        <authorList>
            <person name="Hirooka S."/>
            <person name="Hirose Y."/>
            <person name="Kanesaki Y."/>
            <person name="Higuchi S."/>
            <person name="Fujiwara T."/>
            <person name="Onuma R."/>
            <person name="Era A."/>
            <person name="Ohbayashi R."/>
            <person name="Uzuka A."/>
            <person name="Nozaki H."/>
            <person name="Yoshikawa H."/>
            <person name="Miyagishima S.Y."/>
        </authorList>
    </citation>
    <scope>NUCLEOTIDE SEQUENCE [LARGE SCALE GENOMIC DNA]</scope>
    <source>
        <strain evidence="2 3">NIES-2499</strain>
    </source>
</reference>
<evidence type="ECO:0000256" key="1">
    <source>
        <dbReference type="ARBA" id="ARBA00022679"/>
    </source>
</evidence>
<dbReference type="Gene3D" id="3.40.50.2000">
    <property type="entry name" value="Glycogen Phosphorylase B"/>
    <property type="match status" value="1"/>
</dbReference>
<dbReference type="SUPFAM" id="SSF53756">
    <property type="entry name" value="UDP-Glycosyltransferase/glycogen phosphorylase"/>
    <property type="match status" value="1"/>
</dbReference>
<protein>
    <submittedName>
        <fullName evidence="2">Uncharacterized protein</fullName>
    </submittedName>
</protein>
<dbReference type="Proteomes" id="UP000232323">
    <property type="component" value="Unassembled WGS sequence"/>
</dbReference>
<comment type="caution">
    <text evidence="2">The sequence shown here is derived from an EMBL/GenBank/DDBJ whole genome shotgun (WGS) entry which is preliminary data.</text>
</comment>
<dbReference type="InterPro" id="IPR002213">
    <property type="entry name" value="UDP_glucos_trans"/>
</dbReference>
<accession>A0A250WRA3</accession>
<dbReference type="AlphaFoldDB" id="A0A250WRA3"/>
<dbReference type="GO" id="GO:0008194">
    <property type="term" value="F:UDP-glycosyltransferase activity"/>
    <property type="evidence" value="ECO:0007669"/>
    <property type="project" value="InterPro"/>
</dbReference>
<evidence type="ECO:0000313" key="3">
    <source>
        <dbReference type="Proteomes" id="UP000232323"/>
    </source>
</evidence>
<dbReference type="Pfam" id="PF00201">
    <property type="entry name" value="UDPGT"/>
    <property type="match status" value="1"/>
</dbReference>
<keyword evidence="3" id="KW-1185">Reference proteome</keyword>
<proteinExistence type="predicted"/>
<evidence type="ECO:0000313" key="2">
    <source>
        <dbReference type="EMBL" id="GAX73226.1"/>
    </source>
</evidence>